<dbReference type="GeneID" id="89992375"/>
<reference evidence="2 3" key="1">
    <citation type="submission" date="2024-01" db="EMBL/GenBank/DDBJ databases">
        <title>Comparative genomics of Cryptococcus and Kwoniella reveals pathogenesis evolution and contrasting modes of karyotype evolution via chromosome fusion or intercentromeric recombination.</title>
        <authorList>
            <person name="Coelho M.A."/>
            <person name="David-Palma M."/>
            <person name="Shea T."/>
            <person name="Bowers K."/>
            <person name="McGinley-Smith S."/>
            <person name="Mohammad A.W."/>
            <person name="Gnirke A."/>
            <person name="Yurkov A.M."/>
            <person name="Nowrousian M."/>
            <person name="Sun S."/>
            <person name="Cuomo C.A."/>
            <person name="Heitman J."/>
        </authorList>
    </citation>
    <scope>NUCLEOTIDE SEQUENCE [LARGE SCALE GENOMIC DNA]</scope>
    <source>
        <strain evidence="2 3">7685027</strain>
    </source>
</reference>
<evidence type="ECO:0000313" key="3">
    <source>
        <dbReference type="Proteomes" id="UP001432216"/>
    </source>
</evidence>
<dbReference type="RefSeq" id="XP_064723480.1">
    <property type="nucleotide sequence ID" value="XM_064867408.1"/>
</dbReference>
<feature type="compositionally biased region" description="Basic and acidic residues" evidence="1">
    <location>
        <begin position="143"/>
        <end position="154"/>
    </location>
</feature>
<keyword evidence="3" id="KW-1185">Reference proteome</keyword>
<name>A0ABZ2B457_9TREE</name>
<evidence type="ECO:0000256" key="1">
    <source>
        <dbReference type="SAM" id="MobiDB-lite"/>
    </source>
</evidence>
<feature type="region of interest" description="Disordered" evidence="1">
    <location>
        <begin position="1"/>
        <end position="87"/>
    </location>
</feature>
<organism evidence="2 3">
    <name type="scientific">Cryptococcus decagattii</name>
    <dbReference type="NCBI Taxonomy" id="1859122"/>
    <lineage>
        <taxon>Eukaryota</taxon>
        <taxon>Fungi</taxon>
        <taxon>Dikarya</taxon>
        <taxon>Basidiomycota</taxon>
        <taxon>Agaricomycotina</taxon>
        <taxon>Tremellomycetes</taxon>
        <taxon>Tremellales</taxon>
        <taxon>Cryptococcaceae</taxon>
        <taxon>Cryptococcus</taxon>
        <taxon>Cryptococcus gattii species complex</taxon>
    </lineage>
</organism>
<dbReference type="Proteomes" id="UP001432216">
    <property type="component" value="Chromosome 10"/>
</dbReference>
<feature type="compositionally biased region" description="Polar residues" evidence="1">
    <location>
        <begin position="1"/>
        <end position="43"/>
    </location>
</feature>
<accession>A0ABZ2B457</accession>
<dbReference type="EMBL" id="CP143815">
    <property type="protein sequence ID" value="WVO24241.1"/>
    <property type="molecule type" value="Genomic_DNA"/>
</dbReference>
<sequence>MSNHQLSSTLPQPSPITSSASLSLRPSAKSKLTMSSNTNTSPLKRSKPQSRCQGLERKKLSAASSLVKRSSMMMMGESGGDGSGDENVELKRMNDALFKTLAALRSRALELENSIDHGTSPELEKLTKEVFTLEGDAAKEIMRQNTPRARDKNNMSRTWRTS</sequence>
<feature type="region of interest" description="Disordered" evidence="1">
    <location>
        <begin position="143"/>
        <end position="162"/>
    </location>
</feature>
<gene>
    <name evidence="2" type="ORF">IAS62_005605</name>
</gene>
<proteinExistence type="predicted"/>
<evidence type="ECO:0000313" key="2">
    <source>
        <dbReference type="EMBL" id="WVO24241.1"/>
    </source>
</evidence>
<protein>
    <submittedName>
        <fullName evidence="2">Uncharacterized protein</fullName>
    </submittedName>
</protein>